<dbReference type="AlphaFoldDB" id="F8QJL2"/>
<dbReference type="HOGENOM" id="CLU_781114_0_0_1"/>
<organism evidence="2">
    <name type="scientific">Serpula lacrymans var. lacrymans (strain S7.3)</name>
    <name type="common">Dry rot fungus</name>
    <dbReference type="NCBI Taxonomy" id="936435"/>
    <lineage>
        <taxon>Eukaryota</taxon>
        <taxon>Fungi</taxon>
        <taxon>Dikarya</taxon>
        <taxon>Basidiomycota</taxon>
        <taxon>Agaricomycotina</taxon>
        <taxon>Agaricomycetes</taxon>
        <taxon>Agaricomycetidae</taxon>
        <taxon>Boletales</taxon>
        <taxon>Coniophorineae</taxon>
        <taxon>Serpulaceae</taxon>
        <taxon>Serpula</taxon>
    </lineage>
</organism>
<dbReference type="Proteomes" id="UP000008063">
    <property type="component" value="Unassembled WGS sequence"/>
</dbReference>
<protein>
    <submittedName>
        <fullName evidence="1">Uncharacterized protein</fullName>
    </submittedName>
</protein>
<dbReference type="OrthoDB" id="3260919at2759"/>
<dbReference type="EMBL" id="GL945634">
    <property type="protein sequence ID" value="EGN91507.1"/>
    <property type="molecule type" value="Genomic_DNA"/>
</dbReference>
<name>F8QJL2_SERL3</name>
<evidence type="ECO:0000313" key="2">
    <source>
        <dbReference type="Proteomes" id="UP000008063"/>
    </source>
</evidence>
<sequence>MQCVASGDAKICRNAETRKVPDGKAKASLLNIRFIIDTCPCYQSTLVHDTASNNTITFGGLLETKTEDEPDKLKDGQDLLQQAFESTLELAADEVRLAKRKIIDDNVSPELPSKRSHTSNISVLDTEIFVQQCTQKTQKGDIISVKMPPVSTTTTALTTQFPAMTAPAAATTTLETFFKSQNPKVAIFTEKASCPQHSGPSSNPVTTEALIQPLPPPGVPGLSCLQHLFAITTGVDPRALTISSDKEIFAFMDLQYEHRWTSFGMTSQRWVETTELYNVKLEEIGRRDGIFVSKKHPDALFEKLGDIEEKVIERIRTARKGSKDFWRKHCTIILFVKIEPNAKEGDMKLFDEGSG</sequence>
<dbReference type="InParanoid" id="F8QJL2"/>
<gene>
    <name evidence="1" type="ORF">SERLA73DRAFT_157538</name>
</gene>
<evidence type="ECO:0000313" key="1">
    <source>
        <dbReference type="EMBL" id="EGN91507.1"/>
    </source>
</evidence>
<accession>F8QJL2</accession>
<keyword evidence="2" id="KW-1185">Reference proteome</keyword>
<proteinExistence type="predicted"/>
<reference evidence="2" key="1">
    <citation type="journal article" date="2011" name="Science">
        <title>The plant cell wall-decomposing machinery underlies the functional diversity of forest fungi.</title>
        <authorList>
            <person name="Eastwood D.C."/>
            <person name="Floudas D."/>
            <person name="Binder M."/>
            <person name="Majcherczyk A."/>
            <person name="Schneider P."/>
            <person name="Aerts A."/>
            <person name="Asiegbu F.O."/>
            <person name="Baker S.E."/>
            <person name="Barry K."/>
            <person name="Bendiksby M."/>
            <person name="Blumentritt M."/>
            <person name="Coutinho P.M."/>
            <person name="Cullen D."/>
            <person name="de Vries R.P."/>
            <person name="Gathman A."/>
            <person name="Goodell B."/>
            <person name="Henrissat B."/>
            <person name="Ihrmark K."/>
            <person name="Kauserud H."/>
            <person name="Kohler A."/>
            <person name="LaButti K."/>
            <person name="Lapidus A."/>
            <person name="Lavin J.L."/>
            <person name="Lee Y.-H."/>
            <person name="Lindquist E."/>
            <person name="Lilly W."/>
            <person name="Lucas S."/>
            <person name="Morin E."/>
            <person name="Murat C."/>
            <person name="Oguiza J.A."/>
            <person name="Park J."/>
            <person name="Pisabarro A.G."/>
            <person name="Riley R."/>
            <person name="Rosling A."/>
            <person name="Salamov A."/>
            <person name="Schmidt O."/>
            <person name="Schmutz J."/>
            <person name="Skrede I."/>
            <person name="Stenlid J."/>
            <person name="Wiebenga A."/>
            <person name="Xie X."/>
            <person name="Kuees U."/>
            <person name="Hibbett D.S."/>
            <person name="Hoffmeister D."/>
            <person name="Hoegberg N."/>
            <person name="Martin F."/>
            <person name="Grigoriev I.V."/>
            <person name="Watkinson S.C."/>
        </authorList>
    </citation>
    <scope>NUCLEOTIDE SEQUENCE [LARGE SCALE GENOMIC DNA]</scope>
    <source>
        <strain evidence="2">strain S7.3</strain>
    </source>
</reference>